<keyword evidence="4" id="KW-0645">Protease</keyword>
<dbReference type="RefSeq" id="WP_380665661.1">
    <property type="nucleotide sequence ID" value="NZ_JBHTCJ010000003.1"/>
</dbReference>
<evidence type="ECO:0000256" key="2">
    <source>
        <dbReference type="ARBA" id="ARBA00022801"/>
    </source>
</evidence>
<dbReference type="Proteomes" id="UP001596504">
    <property type="component" value="Unassembled WGS sequence"/>
</dbReference>
<dbReference type="EC" id="3.4.16.4" evidence="4"/>
<organism evidence="4 5">
    <name type="scientific">Saccharopolyspora griseoalba</name>
    <dbReference type="NCBI Taxonomy" id="1431848"/>
    <lineage>
        <taxon>Bacteria</taxon>
        <taxon>Bacillati</taxon>
        <taxon>Actinomycetota</taxon>
        <taxon>Actinomycetes</taxon>
        <taxon>Pseudonocardiales</taxon>
        <taxon>Pseudonocardiaceae</taxon>
        <taxon>Saccharopolyspora</taxon>
    </lineage>
</organism>
<comment type="caution">
    <text evidence="4">The sequence shown here is derived from an EMBL/GenBank/DDBJ whole genome shotgun (WGS) entry which is preliminary data.</text>
</comment>
<dbReference type="InterPro" id="IPR000667">
    <property type="entry name" value="Peptidase_S13"/>
</dbReference>
<feature type="compositionally biased region" description="Low complexity" evidence="3">
    <location>
        <begin position="410"/>
        <end position="419"/>
    </location>
</feature>
<feature type="compositionally biased region" description="Low complexity" evidence="3">
    <location>
        <begin position="174"/>
        <end position="200"/>
    </location>
</feature>
<evidence type="ECO:0000256" key="1">
    <source>
        <dbReference type="ARBA" id="ARBA00006096"/>
    </source>
</evidence>
<protein>
    <submittedName>
        <fullName evidence="4">D-alanyl-D-alanine carboxypeptidase/D-alanyl-D-alanine-endopeptidase</fullName>
        <ecNumber evidence="4">3.4.16.4</ecNumber>
    </submittedName>
</protein>
<keyword evidence="2 4" id="KW-0378">Hydrolase</keyword>
<evidence type="ECO:0000256" key="3">
    <source>
        <dbReference type="SAM" id="MobiDB-lite"/>
    </source>
</evidence>
<accession>A0ABW2LF14</accession>
<feature type="compositionally biased region" description="Acidic residues" evidence="3">
    <location>
        <begin position="313"/>
        <end position="325"/>
    </location>
</feature>
<feature type="compositionally biased region" description="Basic and acidic residues" evidence="3">
    <location>
        <begin position="421"/>
        <end position="433"/>
    </location>
</feature>
<feature type="compositionally biased region" description="Low complexity" evidence="3">
    <location>
        <begin position="284"/>
        <end position="304"/>
    </location>
</feature>
<feature type="region of interest" description="Disordered" evidence="3">
    <location>
        <begin position="1"/>
        <end position="569"/>
    </location>
</feature>
<gene>
    <name evidence="4" type="primary">dacB</name>
    <name evidence="4" type="ORF">ACFQRI_06790</name>
</gene>
<dbReference type="GO" id="GO:0009002">
    <property type="term" value="F:serine-type D-Ala-D-Ala carboxypeptidase activity"/>
    <property type="evidence" value="ECO:0007669"/>
    <property type="project" value="UniProtKB-EC"/>
</dbReference>
<dbReference type="Gene3D" id="3.40.710.10">
    <property type="entry name" value="DD-peptidase/beta-lactamase superfamily"/>
    <property type="match status" value="2"/>
</dbReference>
<feature type="compositionally biased region" description="Basic and acidic residues" evidence="3">
    <location>
        <begin position="459"/>
        <end position="468"/>
    </location>
</feature>
<keyword evidence="5" id="KW-1185">Reference proteome</keyword>
<evidence type="ECO:0000313" key="4">
    <source>
        <dbReference type="EMBL" id="MFC7341114.1"/>
    </source>
</evidence>
<reference evidence="5" key="1">
    <citation type="journal article" date="2019" name="Int. J. Syst. Evol. Microbiol.">
        <title>The Global Catalogue of Microorganisms (GCM) 10K type strain sequencing project: providing services to taxonomists for standard genome sequencing and annotation.</title>
        <authorList>
            <consortium name="The Broad Institute Genomics Platform"/>
            <consortium name="The Broad Institute Genome Sequencing Center for Infectious Disease"/>
            <person name="Wu L."/>
            <person name="Ma J."/>
        </authorList>
    </citation>
    <scope>NUCLEOTIDE SEQUENCE [LARGE SCALE GENOMIC DNA]</scope>
    <source>
        <strain evidence="5">WLHS5</strain>
    </source>
</reference>
<comment type="similarity">
    <text evidence="1">Belongs to the peptidase S13 family.</text>
</comment>
<keyword evidence="4" id="KW-0121">Carboxypeptidase</keyword>
<dbReference type="SUPFAM" id="SSF56601">
    <property type="entry name" value="beta-lactamase/transpeptidase-like"/>
    <property type="match status" value="1"/>
</dbReference>
<feature type="compositionally biased region" description="Low complexity" evidence="3">
    <location>
        <begin position="531"/>
        <end position="545"/>
    </location>
</feature>
<feature type="compositionally biased region" description="Basic and acidic residues" evidence="3">
    <location>
        <begin position="272"/>
        <end position="283"/>
    </location>
</feature>
<dbReference type="Pfam" id="PF02113">
    <property type="entry name" value="Peptidase_S13"/>
    <property type="match status" value="2"/>
</dbReference>
<dbReference type="EMBL" id="JBHTCJ010000003">
    <property type="protein sequence ID" value="MFC7341114.1"/>
    <property type="molecule type" value="Genomic_DNA"/>
</dbReference>
<feature type="compositionally biased region" description="Low complexity" evidence="3">
    <location>
        <begin position="434"/>
        <end position="447"/>
    </location>
</feature>
<proteinExistence type="inferred from homology"/>
<dbReference type="InterPro" id="IPR012338">
    <property type="entry name" value="Beta-lactam/transpept-like"/>
</dbReference>
<dbReference type="PRINTS" id="PR00922">
    <property type="entry name" value="DADACBPTASE3"/>
</dbReference>
<dbReference type="PANTHER" id="PTHR30023">
    <property type="entry name" value="D-ALANYL-D-ALANINE CARBOXYPEPTIDASE"/>
    <property type="match status" value="1"/>
</dbReference>
<name>A0ABW2LF14_9PSEU</name>
<feature type="compositionally biased region" description="Basic and acidic residues" evidence="3">
    <location>
        <begin position="158"/>
        <end position="173"/>
    </location>
</feature>
<feature type="compositionally biased region" description="Basic and acidic residues" evidence="3">
    <location>
        <begin position="482"/>
        <end position="491"/>
    </location>
</feature>
<feature type="compositionally biased region" description="Low complexity" evidence="3">
    <location>
        <begin position="253"/>
        <end position="264"/>
    </location>
</feature>
<feature type="compositionally biased region" description="Acidic residues" evidence="3">
    <location>
        <begin position="201"/>
        <end position="218"/>
    </location>
</feature>
<dbReference type="PANTHER" id="PTHR30023:SF0">
    <property type="entry name" value="PENICILLIN-SENSITIVE CARBOXYPEPTIDASE A"/>
    <property type="match status" value="1"/>
</dbReference>
<dbReference type="NCBIfam" id="TIGR00666">
    <property type="entry name" value="PBP4"/>
    <property type="match status" value="1"/>
</dbReference>
<feature type="compositionally biased region" description="Low complexity" evidence="3">
    <location>
        <begin position="94"/>
        <end position="121"/>
    </location>
</feature>
<sequence>MPEPQNSGDAAAETNAEEAKSTGPTAAKSEENPPAPDPPGSGATAPAESGAQADSEAIETKNTASPNRVAGVLDDSAEPSGPTRRVAGSLGDLAGAVPEVSSGGAAAAAASMAQAGTGAKARTTGDPTAEADQPEPERTGDGGESNVATARSVTGDLAKPEADAEPPERDVPERAAAPAEDAAAGTGEAESGSAESGSAESGEDETGPAETATGEDEPAPALGSTGEDTARPGDSDAAAPGKTDRADAEDATADLAEPAADGATPDGSRGSGESDRDAGDRTGAEATSGEGTGNEPAAEAAPGETGQGSEPAEAADEPEPETSGEEPERPEPAEETSGAGPESAGGADAPEVPPRETPEGDAGARPAAETGTAEPDPAEPEVEPSPAGRRDPVTEGDTAEQERVEGTGSAEPGAVAEPEAPAERTQKIARVTDDAPAPAEGAAESTALIPKIDAAPAEPAEREAERTQRIPRVPAETPPESASERTARIEASDLAELRGSAPADAERTQQIPRPDFEEPRPASPADFSGLAAPQEAAPAEGASGATVPVESAQRAVPQHIPSQEDGSGSRRWGLVGLAAALVVVLGAGIAFVPRLFEQEIADPPAPVRLTDPAIEPLARQAPEPTRSGVERALTGPAASPALGQLGGIVLDSRTGETLWERSPAQAMMPASTGKLLAMSAVLLSMDHDARLTTKVVRGSAPGSIVLVGGGDPTLSKLGGDRESVYPGAPRLDDLVTQVERATGGNVTSVSVDTSRYTGPTTAPGWLPEDVEAGYYSPIEPVMLDGGRADPAEDVSTRSPTPALQAGQELAERLGVSAPVSPVEAPANAQVLGQVRSAPMYQLVDAVMQHSDNVLAEALTREVAIATGEEPSFAGGVRAVREVLRRNGFDLGGSTMSDGSGLSLEDRVTPKLLSELMRAVTRPANPDGSVPDRTARLRALIPALPIAGGSGSLEDRYRGSAGQGWVRAKTGTLDGANSLAGTVVTEDGRQLVFAMISNGTSSTAARPALDELADTLRSCGCR</sequence>
<evidence type="ECO:0000313" key="5">
    <source>
        <dbReference type="Proteomes" id="UP001596504"/>
    </source>
</evidence>